<dbReference type="HOGENOM" id="CLU_1353230_0_0_6"/>
<organism evidence="2 3">
    <name type="scientific">Legionella hackeliae</name>
    <dbReference type="NCBI Taxonomy" id="449"/>
    <lineage>
        <taxon>Bacteria</taxon>
        <taxon>Pseudomonadati</taxon>
        <taxon>Pseudomonadota</taxon>
        <taxon>Gammaproteobacteria</taxon>
        <taxon>Legionellales</taxon>
        <taxon>Legionellaceae</taxon>
        <taxon>Legionella</taxon>
    </lineage>
</organism>
<protein>
    <recommendedName>
        <fullName evidence="1">Phosphoribulokinase/uridine kinase domain-containing protein</fullName>
    </recommendedName>
</protein>
<evidence type="ECO:0000259" key="1">
    <source>
        <dbReference type="Pfam" id="PF00485"/>
    </source>
</evidence>
<dbReference type="Gene3D" id="3.40.50.300">
    <property type="entry name" value="P-loop containing nucleotide triphosphate hydrolases"/>
    <property type="match status" value="1"/>
</dbReference>
<dbReference type="InterPro" id="IPR006083">
    <property type="entry name" value="PRK/URK"/>
</dbReference>
<accession>A0A0A8UT18</accession>
<reference evidence="3" key="1">
    <citation type="submission" date="2014-09" db="EMBL/GenBank/DDBJ databases">
        <authorList>
            <person name="Gomez-Valero L."/>
        </authorList>
    </citation>
    <scope>NUCLEOTIDE SEQUENCE [LARGE SCALE GENOMIC DNA]</scope>
    <source>
        <strain evidence="3">ATCC35250</strain>
    </source>
</reference>
<evidence type="ECO:0000313" key="3">
    <source>
        <dbReference type="Proteomes" id="UP000032803"/>
    </source>
</evidence>
<name>A0A0A8UT18_LEGHA</name>
<dbReference type="KEGG" id="lha:LHA_3014"/>
<dbReference type="GO" id="GO:0005524">
    <property type="term" value="F:ATP binding"/>
    <property type="evidence" value="ECO:0007669"/>
    <property type="project" value="InterPro"/>
</dbReference>
<dbReference type="PANTHER" id="PTHR10285">
    <property type="entry name" value="URIDINE KINASE"/>
    <property type="match status" value="1"/>
</dbReference>
<evidence type="ECO:0000313" key="2">
    <source>
        <dbReference type="EMBL" id="CEK12005.1"/>
    </source>
</evidence>
<dbReference type="PRINTS" id="PR00988">
    <property type="entry name" value="URIDINKINASE"/>
</dbReference>
<dbReference type="RefSeq" id="WP_045107094.1">
    <property type="nucleotide sequence ID" value="NZ_LN681225.1"/>
</dbReference>
<dbReference type="Pfam" id="PF00485">
    <property type="entry name" value="PRK"/>
    <property type="match status" value="1"/>
</dbReference>
<dbReference type="Proteomes" id="UP000032803">
    <property type="component" value="Chromosome I"/>
</dbReference>
<dbReference type="EMBL" id="LN681225">
    <property type="protein sequence ID" value="CEK12005.1"/>
    <property type="molecule type" value="Genomic_DNA"/>
</dbReference>
<dbReference type="GO" id="GO:0016301">
    <property type="term" value="F:kinase activity"/>
    <property type="evidence" value="ECO:0007669"/>
    <property type="project" value="InterPro"/>
</dbReference>
<sequence length="191" mass="21632">MKVNVLAISGISGAGKTTLAKALAKQLKATCLHLDEFDETSTAPEDYLRWYEEGENYAQWDYATLAQTLQTLKTGEIVIHPASKSLLKPTRYIIFDAPLGYLHQQTGKFIDTCIHLELPLDVSLARRTIRDFKQNGKSKEELLAELDFYLHYSRKLFCDKNLKESADLIIDGLFDTALQVQTINDYLGLSR</sequence>
<dbReference type="OrthoDB" id="6291705at2"/>
<dbReference type="PATRIC" id="fig|449.7.peg.1548"/>
<feature type="domain" description="Phosphoribulokinase/uridine kinase" evidence="1">
    <location>
        <begin position="5"/>
        <end position="173"/>
    </location>
</feature>
<dbReference type="AlphaFoldDB" id="A0A0A8UT18"/>
<dbReference type="STRING" id="449.LHA_3014"/>
<keyword evidence="3" id="KW-1185">Reference proteome</keyword>
<gene>
    <name evidence="2" type="ORF">LHA_3014</name>
</gene>
<proteinExistence type="predicted"/>
<dbReference type="SUPFAM" id="SSF52540">
    <property type="entry name" value="P-loop containing nucleoside triphosphate hydrolases"/>
    <property type="match status" value="1"/>
</dbReference>
<dbReference type="InterPro" id="IPR027417">
    <property type="entry name" value="P-loop_NTPase"/>
</dbReference>